<accession>A0ABU1F234</accession>
<dbReference type="RefSeq" id="WP_309552782.1">
    <property type="nucleotide sequence ID" value="NZ_JAVJGV010000455.1"/>
</dbReference>
<feature type="region of interest" description="Disordered" evidence="1">
    <location>
        <begin position="78"/>
        <end position="175"/>
    </location>
</feature>
<feature type="non-terminal residue" evidence="3">
    <location>
        <position position="175"/>
    </location>
</feature>
<dbReference type="InterPro" id="IPR036907">
    <property type="entry name" value="5'-Nucleotdase_C_sf"/>
</dbReference>
<name>A0ABU1F234_9STAP</name>
<evidence type="ECO:0000313" key="3">
    <source>
        <dbReference type="EMBL" id="MDR5604444.1"/>
    </source>
</evidence>
<evidence type="ECO:0000259" key="2">
    <source>
        <dbReference type="Pfam" id="PF02872"/>
    </source>
</evidence>
<protein>
    <submittedName>
        <fullName evidence="3">5'-nucleotidase C-terminal domain-containing protein</fullName>
    </submittedName>
</protein>
<keyword evidence="4" id="KW-1185">Reference proteome</keyword>
<gene>
    <name evidence="3" type="ORF">RCO12_13765</name>
</gene>
<feature type="compositionally biased region" description="Polar residues" evidence="1">
    <location>
        <begin position="156"/>
        <end position="166"/>
    </location>
</feature>
<dbReference type="EMBL" id="JAVJGV010000455">
    <property type="protein sequence ID" value="MDR5604444.1"/>
    <property type="molecule type" value="Genomic_DNA"/>
</dbReference>
<comment type="caution">
    <text evidence="3">The sequence shown here is derived from an EMBL/GenBank/DDBJ whole genome shotgun (WGS) entry which is preliminary data.</text>
</comment>
<dbReference type="SUPFAM" id="SSF55816">
    <property type="entry name" value="5'-nucleotidase (syn. UDP-sugar hydrolase), C-terminal domain"/>
    <property type="match status" value="1"/>
</dbReference>
<dbReference type="Pfam" id="PF02872">
    <property type="entry name" value="5_nucleotid_C"/>
    <property type="match status" value="1"/>
</dbReference>
<feature type="non-terminal residue" evidence="3">
    <location>
        <position position="1"/>
    </location>
</feature>
<proteinExistence type="predicted"/>
<sequence length="175" mass="18482">DMNKPSGKRINAIQILNKETGKFENIDLKRVYHVTMNDFTASGGDGYSMFGGPREEGISLDQVLASYLKTANIAKYDTTEPQRMLLGKPAVSEQPAKGQQGSKGSESGKDVQPIGDDKAMNPAKQPATGKVVLLPTHRGTVSSGTEGSGRTLEGATVSSKSGNQLVRMSVPKGSA</sequence>
<evidence type="ECO:0000256" key="1">
    <source>
        <dbReference type="SAM" id="MobiDB-lite"/>
    </source>
</evidence>
<reference evidence="3 4" key="1">
    <citation type="submission" date="2023-08" db="EMBL/GenBank/DDBJ databases">
        <title>Whole genome sequencing of Staphylococcus coagulans NN-2474.</title>
        <authorList>
            <person name="Kropotov V.S."/>
            <person name="Boriskina E.V."/>
            <person name="Gordinskaya N.A."/>
            <person name="Shkurkina I.S."/>
            <person name="Kryazhev D.V."/>
            <person name="Alekseeva A.E."/>
            <person name="Makhova M.A."/>
        </authorList>
    </citation>
    <scope>NUCLEOTIDE SEQUENCE [LARGE SCALE GENOMIC DNA]</scope>
    <source>
        <strain evidence="3 4">NN-2474</strain>
    </source>
</reference>
<feature type="domain" description="5'-Nucleotidase C-terminal" evidence="2">
    <location>
        <begin position="1"/>
        <end position="51"/>
    </location>
</feature>
<dbReference type="Proteomes" id="UP001255050">
    <property type="component" value="Unassembled WGS sequence"/>
</dbReference>
<dbReference type="InterPro" id="IPR008334">
    <property type="entry name" value="5'-Nucleotdase_C"/>
</dbReference>
<dbReference type="Gene3D" id="3.90.780.10">
    <property type="entry name" value="5'-Nucleotidase, C-terminal domain"/>
    <property type="match status" value="1"/>
</dbReference>
<organism evidence="3 4">
    <name type="scientific">Staphylococcus coagulans</name>
    <dbReference type="NCBI Taxonomy" id="74706"/>
    <lineage>
        <taxon>Bacteria</taxon>
        <taxon>Bacillati</taxon>
        <taxon>Bacillota</taxon>
        <taxon>Bacilli</taxon>
        <taxon>Bacillales</taxon>
        <taxon>Staphylococcaceae</taxon>
        <taxon>Staphylococcus</taxon>
    </lineage>
</organism>
<evidence type="ECO:0000313" key="4">
    <source>
        <dbReference type="Proteomes" id="UP001255050"/>
    </source>
</evidence>